<dbReference type="RefSeq" id="WP_144333024.1">
    <property type="nucleotide sequence ID" value="NZ_VLPL01000004.1"/>
</dbReference>
<proteinExistence type="predicted"/>
<evidence type="ECO:0000313" key="1">
    <source>
        <dbReference type="EMBL" id="TSJ44910.1"/>
    </source>
</evidence>
<gene>
    <name evidence="1" type="ORF">FO442_09950</name>
</gene>
<evidence type="ECO:0000313" key="2">
    <source>
        <dbReference type="Proteomes" id="UP000316008"/>
    </source>
</evidence>
<keyword evidence="2" id="KW-1185">Reference proteome</keyword>
<comment type="caution">
    <text evidence="1">The sequence shown here is derived from an EMBL/GenBank/DDBJ whole genome shotgun (WGS) entry which is preliminary data.</text>
</comment>
<dbReference type="OrthoDB" id="9553544at2"/>
<organism evidence="1 2">
    <name type="scientific">Fluviicola chungangensis</name>
    <dbReference type="NCBI Taxonomy" id="2597671"/>
    <lineage>
        <taxon>Bacteria</taxon>
        <taxon>Pseudomonadati</taxon>
        <taxon>Bacteroidota</taxon>
        <taxon>Flavobacteriia</taxon>
        <taxon>Flavobacteriales</taxon>
        <taxon>Crocinitomicaceae</taxon>
        <taxon>Fluviicola</taxon>
    </lineage>
</organism>
<dbReference type="EMBL" id="VLPL01000004">
    <property type="protein sequence ID" value="TSJ44910.1"/>
    <property type="molecule type" value="Genomic_DNA"/>
</dbReference>
<sequence>MAIPVRLVKDLIEFSDTIPDLQGIGLKVFSYGKIKNIYWLGKDIIKSVEIVQYRNLEDYFSEGTGDPVSRLFGRTNLPAEIEFFINQKEQYPSLFVN</sequence>
<accession>A0A556MYB1</accession>
<dbReference type="AlphaFoldDB" id="A0A556MYB1"/>
<dbReference type="Proteomes" id="UP000316008">
    <property type="component" value="Unassembled WGS sequence"/>
</dbReference>
<name>A0A556MYB1_9FLAO</name>
<protein>
    <submittedName>
        <fullName evidence="1">Uncharacterized protein</fullName>
    </submittedName>
</protein>
<reference evidence="1 2" key="1">
    <citation type="submission" date="2019-07" db="EMBL/GenBank/DDBJ databases">
        <authorList>
            <person name="Huq M.A."/>
        </authorList>
    </citation>
    <scope>NUCLEOTIDE SEQUENCE [LARGE SCALE GENOMIC DNA]</scope>
    <source>
        <strain evidence="1 2">MAH-3</strain>
    </source>
</reference>